<gene>
    <name evidence="1" type="ORF">RDI58_024342</name>
</gene>
<dbReference type="EMBL" id="JBANQN010000010">
    <property type="protein sequence ID" value="KAK6777624.1"/>
    <property type="molecule type" value="Genomic_DNA"/>
</dbReference>
<proteinExistence type="predicted"/>
<name>A0AAN8Y383_SOLBU</name>
<accession>A0AAN8Y383</accession>
<organism evidence="1 2">
    <name type="scientific">Solanum bulbocastanum</name>
    <name type="common">Wild potato</name>
    <dbReference type="NCBI Taxonomy" id="147425"/>
    <lineage>
        <taxon>Eukaryota</taxon>
        <taxon>Viridiplantae</taxon>
        <taxon>Streptophyta</taxon>
        <taxon>Embryophyta</taxon>
        <taxon>Tracheophyta</taxon>
        <taxon>Spermatophyta</taxon>
        <taxon>Magnoliopsida</taxon>
        <taxon>eudicotyledons</taxon>
        <taxon>Gunneridae</taxon>
        <taxon>Pentapetalae</taxon>
        <taxon>asterids</taxon>
        <taxon>lamiids</taxon>
        <taxon>Solanales</taxon>
        <taxon>Solanaceae</taxon>
        <taxon>Solanoideae</taxon>
        <taxon>Solaneae</taxon>
        <taxon>Solanum</taxon>
    </lineage>
</organism>
<evidence type="ECO:0000313" key="2">
    <source>
        <dbReference type="Proteomes" id="UP001371456"/>
    </source>
</evidence>
<reference evidence="1 2" key="1">
    <citation type="submission" date="2024-02" db="EMBL/GenBank/DDBJ databases">
        <title>de novo genome assembly of Solanum bulbocastanum strain 11H21.</title>
        <authorList>
            <person name="Hosaka A.J."/>
        </authorList>
    </citation>
    <scope>NUCLEOTIDE SEQUENCE [LARGE SCALE GENOMIC DNA]</scope>
    <source>
        <tissue evidence="1">Young leaves</tissue>
    </source>
</reference>
<dbReference type="AlphaFoldDB" id="A0AAN8Y383"/>
<dbReference type="PANTHER" id="PTHR35218">
    <property type="entry name" value="RNASE H DOMAIN-CONTAINING PROTEIN"/>
    <property type="match status" value="1"/>
</dbReference>
<evidence type="ECO:0000313" key="1">
    <source>
        <dbReference type="EMBL" id="KAK6777624.1"/>
    </source>
</evidence>
<dbReference type="PANTHER" id="PTHR35218:SF7">
    <property type="entry name" value="ENDONUCLEASE_EXONUCLEASE_PHOSPHATASE"/>
    <property type="match status" value="1"/>
</dbReference>
<dbReference type="Proteomes" id="UP001371456">
    <property type="component" value="Unassembled WGS sequence"/>
</dbReference>
<sequence>MSLTLGGCSSQQEEISMNILMWNYKEVHIANFMNNERVTNGMGSPLVLALTETRMEDHDKPLQALDFTNVIQVPPTKYSGGITLFWKGSEIIVEPYVLTEREIHTTIMKIYSTDLKQSLIISPTLCLNALSSEDKTFIERPLLIEDIKNVIFSFQALKAPGLDGLHLTFSKKIVVVATCIKPLNTCKTPPKLRLSYV</sequence>
<keyword evidence="2" id="KW-1185">Reference proteome</keyword>
<comment type="caution">
    <text evidence="1">The sequence shown here is derived from an EMBL/GenBank/DDBJ whole genome shotgun (WGS) entry which is preliminary data.</text>
</comment>
<protein>
    <submittedName>
        <fullName evidence="1">Uncharacterized protein</fullName>
    </submittedName>
</protein>